<dbReference type="Gene3D" id="2.30.110.10">
    <property type="entry name" value="Electron Transport, Fmn-binding Protein, Chain A"/>
    <property type="match status" value="1"/>
</dbReference>
<dbReference type="RefSeq" id="WP_205050523.1">
    <property type="nucleotide sequence ID" value="NZ_JACJKX010000011.1"/>
</dbReference>
<evidence type="ECO:0000313" key="1">
    <source>
        <dbReference type="EMBL" id="MBM6928936.1"/>
    </source>
</evidence>
<sequence>MSITTTIHTEMRRQDRAVDDPTIIKAFLHRCKMITLAIHDEPFPYIVPLSYGYEVNDDGLIFYFHGAAEGHKVELYGKNPHVSFCVAEPAATIIEDNPACRSGQNYFSVVGRGVIERLSGEDRVKAMDAIMHHYMGDNGEFSWTYPEEVLDKMAFWALRVHELSAKTRQEMAFRR</sequence>
<dbReference type="SUPFAM" id="SSF50475">
    <property type="entry name" value="FMN-binding split barrel"/>
    <property type="match status" value="1"/>
</dbReference>
<organism evidence="1 2">
    <name type="scientific">Parasutterella secunda</name>
    <dbReference type="NCBI Taxonomy" id="626947"/>
    <lineage>
        <taxon>Bacteria</taxon>
        <taxon>Pseudomonadati</taxon>
        <taxon>Pseudomonadota</taxon>
        <taxon>Betaproteobacteria</taxon>
        <taxon>Burkholderiales</taxon>
        <taxon>Sutterellaceae</taxon>
        <taxon>Parasutterella</taxon>
    </lineage>
</organism>
<name>A0ABS2GUQ6_9BURK</name>
<comment type="caution">
    <text evidence="1">The sequence shown here is derived from an EMBL/GenBank/DDBJ whole genome shotgun (WGS) entry which is preliminary data.</text>
</comment>
<accession>A0ABS2GUQ6</accession>
<dbReference type="EMBL" id="JACJKX010000011">
    <property type="protein sequence ID" value="MBM6928936.1"/>
    <property type="molecule type" value="Genomic_DNA"/>
</dbReference>
<gene>
    <name evidence="1" type="ORF">H5985_06620</name>
</gene>
<dbReference type="Pfam" id="PF12900">
    <property type="entry name" value="Pyridox_ox_2"/>
    <property type="match status" value="1"/>
</dbReference>
<protein>
    <submittedName>
        <fullName evidence="1">Pyridoxamine 5'-phosphate oxidase family protein</fullName>
    </submittedName>
</protein>
<dbReference type="PANTHER" id="PTHR34071:SF2">
    <property type="entry name" value="FLAVIN-NUCLEOTIDE-BINDING PROTEIN"/>
    <property type="match status" value="1"/>
</dbReference>
<dbReference type="InterPro" id="IPR012349">
    <property type="entry name" value="Split_barrel_FMN-bd"/>
</dbReference>
<reference evidence="1 2" key="1">
    <citation type="journal article" date="2021" name="Sci. Rep.">
        <title>The distribution of antibiotic resistance genes in chicken gut microbiota commensals.</title>
        <authorList>
            <person name="Juricova H."/>
            <person name="Matiasovicova J."/>
            <person name="Kubasova T."/>
            <person name="Cejkova D."/>
            <person name="Rychlik I."/>
        </authorList>
    </citation>
    <scope>NUCLEOTIDE SEQUENCE [LARGE SCALE GENOMIC DNA]</scope>
    <source>
        <strain evidence="1 2">An562</strain>
    </source>
</reference>
<keyword evidence="2" id="KW-1185">Reference proteome</keyword>
<dbReference type="InterPro" id="IPR024747">
    <property type="entry name" value="Pyridox_Oxase-rel"/>
</dbReference>
<proteinExistence type="predicted"/>
<dbReference type="Proteomes" id="UP000777002">
    <property type="component" value="Unassembled WGS sequence"/>
</dbReference>
<dbReference type="PANTHER" id="PTHR34071">
    <property type="entry name" value="5-NITROIMIDAZOLE ANTIBIOTICS RESISTANCE PROTEIN, NIMA-FAMILY-RELATED PROTEIN-RELATED"/>
    <property type="match status" value="1"/>
</dbReference>
<evidence type="ECO:0000313" key="2">
    <source>
        <dbReference type="Proteomes" id="UP000777002"/>
    </source>
</evidence>